<reference evidence="1 2" key="1">
    <citation type="submission" date="2009-01" db="EMBL/GenBank/DDBJ databases">
        <title>Complete sequence of chromosome of Methylobacterium nodulans ORS 2060.</title>
        <authorList>
            <consortium name="US DOE Joint Genome Institute"/>
            <person name="Lucas S."/>
            <person name="Copeland A."/>
            <person name="Lapidus A."/>
            <person name="Glavina del Rio T."/>
            <person name="Dalin E."/>
            <person name="Tice H."/>
            <person name="Bruce D."/>
            <person name="Goodwin L."/>
            <person name="Pitluck S."/>
            <person name="Sims D."/>
            <person name="Brettin T."/>
            <person name="Detter J.C."/>
            <person name="Han C."/>
            <person name="Larimer F."/>
            <person name="Land M."/>
            <person name="Hauser L."/>
            <person name="Kyrpides N."/>
            <person name="Ivanova N."/>
            <person name="Marx C.J."/>
            <person name="Richardson P."/>
        </authorList>
    </citation>
    <scope>NUCLEOTIDE SEQUENCE [LARGE SCALE GENOMIC DNA]</scope>
    <source>
        <strain evidence="2">LMG 21967 / CNCM I-2342 / ORS 2060</strain>
    </source>
</reference>
<dbReference type="EMBL" id="CP001349">
    <property type="protein sequence ID" value="ACL59646.1"/>
    <property type="molecule type" value="Genomic_DNA"/>
</dbReference>
<evidence type="ECO:0000313" key="1">
    <source>
        <dbReference type="EMBL" id="ACL59646.1"/>
    </source>
</evidence>
<dbReference type="Proteomes" id="UP000008207">
    <property type="component" value="Chromosome"/>
</dbReference>
<dbReference type="HOGENOM" id="CLU_2826194_0_0_5"/>
<keyword evidence="2" id="KW-1185">Reference proteome</keyword>
<accession>B8IFT6</accession>
<protein>
    <submittedName>
        <fullName evidence="1">Uncharacterized protein</fullName>
    </submittedName>
</protein>
<dbReference type="AlphaFoldDB" id="B8IFT6"/>
<sequence>MLVKVQLCDMKRVIVSFIQDQGFAFLAAAGDAACGRCGSALEYSQSASDMRIDLVAHPMDHCHILA</sequence>
<dbReference type="KEGG" id="mno:Mnod_4782"/>
<name>B8IFT6_METNO</name>
<evidence type="ECO:0000313" key="2">
    <source>
        <dbReference type="Proteomes" id="UP000008207"/>
    </source>
</evidence>
<gene>
    <name evidence="1" type="ordered locus">Mnod_4782</name>
</gene>
<proteinExistence type="predicted"/>
<organism evidence="1 2">
    <name type="scientific">Methylobacterium nodulans (strain LMG 21967 / CNCM I-2342 / ORS 2060)</name>
    <dbReference type="NCBI Taxonomy" id="460265"/>
    <lineage>
        <taxon>Bacteria</taxon>
        <taxon>Pseudomonadati</taxon>
        <taxon>Pseudomonadota</taxon>
        <taxon>Alphaproteobacteria</taxon>
        <taxon>Hyphomicrobiales</taxon>
        <taxon>Methylobacteriaceae</taxon>
        <taxon>Methylobacterium</taxon>
    </lineage>
</organism>